<evidence type="ECO:0000256" key="1">
    <source>
        <dbReference type="SAM" id="Phobius"/>
    </source>
</evidence>
<evidence type="ECO:0000313" key="2">
    <source>
        <dbReference type="EMBL" id="KAL3513438.1"/>
    </source>
</evidence>
<dbReference type="Proteomes" id="UP001630127">
    <property type="component" value="Unassembled WGS sequence"/>
</dbReference>
<protein>
    <submittedName>
        <fullName evidence="2">Uncharacterized protein</fullName>
    </submittedName>
</protein>
<keyword evidence="3" id="KW-1185">Reference proteome</keyword>
<evidence type="ECO:0000313" key="3">
    <source>
        <dbReference type="Proteomes" id="UP001630127"/>
    </source>
</evidence>
<dbReference type="EMBL" id="JBJUIK010000011">
    <property type="protein sequence ID" value="KAL3513438.1"/>
    <property type="molecule type" value="Genomic_DNA"/>
</dbReference>
<proteinExistence type="predicted"/>
<reference evidence="2 3" key="1">
    <citation type="submission" date="2024-11" db="EMBL/GenBank/DDBJ databases">
        <title>A near-complete genome assembly of Cinchona calisaya.</title>
        <authorList>
            <person name="Lian D.C."/>
            <person name="Zhao X.W."/>
            <person name="Wei L."/>
        </authorList>
    </citation>
    <scope>NUCLEOTIDE SEQUENCE [LARGE SCALE GENOMIC DNA]</scope>
    <source>
        <tissue evidence="2">Nenye</tissue>
    </source>
</reference>
<feature type="transmembrane region" description="Helical" evidence="1">
    <location>
        <begin position="63"/>
        <end position="82"/>
    </location>
</feature>
<accession>A0ABD2Z6R0</accession>
<comment type="caution">
    <text evidence="2">The sequence shown here is derived from an EMBL/GenBank/DDBJ whole genome shotgun (WGS) entry which is preliminary data.</text>
</comment>
<keyword evidence="1" id="KW-0472">Membrane</keyword>
<gene>
    <name evidence="2" type="ORF">ACH5RR_026155</name>
</gene>
<keyword evidence="1" id="KW-1133">Transmembrane helix</keyword>
<sequence>MPVILTKIIQISPRRKVSRHGMLNTIPEDTEIGKGEMSPNLLIRQRRLQITGAEVDDYESDGIGLGMCLGVGIGVGFLMRLYQATTRSFKRKFF</sequence>
<keyword evidence="1" id="KW-0812">Transmembrane</keyword>
<name>A0ABD2Z6R0_9GENT</name>
<dbReference type="AlphaFoldDB" id="A0ABD2Z6R0"/>
<organism evidence="2 3">
    <name type="scientific">Cinchona calisaya</name>
    <dbReference type="NCBI Taxonomy" id="153742"/>
    <lineage>
        <taxon>Eukaryota</taxon>
        <taxon>Viridiplantae</taxon>
        <taxon>Streptophyta</taxon>
        <taxon>Embryophyta</taxon>
        <taxon>Tracheophyta</taxon>
        <taxon>Spermatophyta</taxon>
        <taxon>Magnoliopsida</taxon>
        <taxon>eudicotyledons</taxon>
        <taxon>Gunneridae</taxon>
        <taxon>Pentapetalae</taxon>
        <taxon>asterids</taxon>
        <taxon>lamiids</taxon>
        <taxon>Gentianales</taxon>
        <taxon>Rubiaceae</taxon>
        <taxon>Cinchonoideae</taxon>
        <taxon>Cinchoneae</taxon>
        <taxon>Cinchona</taxon>
    </lineage>
</organism>